<reference evidence="1 2" key="1">
    <citation type="journal article" date="2019" name="Sci. Rep.">
        <title>Orb-weaving spider Araneus ventricosus genome elucidates the spidroin gene catalogue.</title>
        <authorList>
            <person name="Kono N."/>
            <person name="Nakamura H."/>
            <person name="Ohtoshi R."/>
            <person name="Moran D.A.P."/>
            <person name="Shinohara A."/>
            <person name="Yoshida Y."/>
            <person name="Fujiwara M."/>
            <person name="Mori M."/>
            <person name="Tomita M."/>
            <person name="Arakawa K."/>
        </authorList>
    </citation>
    <scope>NUCLEOTIDE SEQUENCE [LARGE SCALE GENOMIC DNA]</scope>
</reference>
<sequence>MTGGFKLLASGPAAIETKLGWTFFGKNGMREISDNSTLLVTSMLNKEALISDLWSLDALGILDPSEKKNKLELQEEARDHFLSTVKINEEGRFQVSLPWLDNHLPLKDNHDLTVKRLDSTVKRLKAEKLYVAYGEVYNEWKREGIIEVIPKSEIDLPCHYLPHRHAVKENSTITN</sequence>
<organism evidence="1 2">
    <name type="scientific">Araneus ventricosus</name>
    <name type="common">Orbweaver spider</name>
    <name type="synonym">Epeira ventricosa</name>
    <dbReference type="NCBI Taxonomy" id="182803"/>
    <lineage>
        <taxon>Eukaryota</taxon>
        <taxon>Metazoa</taxon>
        <taxon>Ecdysozoa</taxon>
        <taxon>Arthropoda</taxon>
        <taxon>Chelicerata</taxon>
        <taxon>Arachnida</taxon>
        <taxon>Araneae</taxon>
        <taxon>Araneomorphae</taxon>
        <taxon>Entelegynae</taxon>
        <taxon>Araneoidea</taxon>
        <taxon>Araneidae</taxon>
        <taxon>Araneus</taxon>
    </lineage>
</organism>
<dbReference type="PANTHER" id="PTHR47331">
    <property type="entry name" value="PHD-TYPE DOMAIN-CONTAINING PROTEIN"/>
    <property type="match status" value="1"/>
</dbReference>
<evidence type="ECO:0000313" key="2">
    <source>
        <dbReference type="Proteomes" id="UP000499080"/>
    </source>
</evidence>
<dbReference type="Proteomes" id="UP000499080">
    <property type="component" value="Unassembled WGS sequence"/>
</dbReference>
<dbReference type="PANTHER" id="PTHR47331:SF1">
    <property type="entry name" value="GAG-LIKE PROTEIN"/>
    <property type="match status" value="1"/>
</dbReference>
<evidence type="ECO:0008006" key="3">
    <source>
        <dbReference type="Google" id="ProtNLM"/>
    </source>
</evidence>
<gene>
    <name evidence="1" type="ORF">AVEN_195856_1</name>
</gene>
<evidence type="ECO:0000313" key="1">
    <source>
        <dbReference type="EMBL" id="GBM20293.1"/>
    </source>
</evidence>
<dbReference type="EMBL" id="BGPR01000440">
    <property type="protein sequence ID" value="GBM20293.1"/>
    <property type="molecule type" value="Genomic_DNA"/>
</dbReference>
<dbReference type="OrthoDB" id="6435486at2759"/>
<comment type="caution">
    <text evidence="1">The sequence shown here is derived from an EMBL/GenBank/DDBJ whole genome shotgun (WGS) entry which is preliminary data.</text>
</comment>
<protein>
    <recommendedName>
        <fullName evidence="3">Peptidase aspartic putative domain-containing protein</fullName>
    </recommendedName>
</protein>
<keyword evidence="2" id="KW-1185">Reference proteome</keyword>
<dbReference type="AlphaFoldDB" id="A0A4Y2DTV9"/>
<name>A0A4Y2DTV9_ARAVE</name>
<proteinExistence type="predicted"/>
<accession>A0A4Y2DTV9</accession>